<reference evidence="6 7" key="1">
    <citation type="submission" date="2016-10" db="EMBL/GenBank/DDBJ databases">
        <title>The genome sequence of Colletotrichum fioriniae PJ7.</title>
        <authorList>
            <person name="Baroncelli R."/>
        </authorList>
    </citation>
    <scope>NUCLEOTIDE SEQUENCE [LARGE SCALE GENOMIC DNA]</scope>
    <source>
        <strain evidence="6 7">IMI 384185</strain>
    </source>
</reference>
<keyword evidence="3" id="KW-0067">ATP-binding</keyword>
<dbReference type="GeneID" id="85374161"/>
<evidence type="ECO:0000313" key="6">
    <source>
        <dbReference type="EMBL" id="KAK1542601.1"/>
    </source>
</evidence>
<dbReference type="Gene3D" id="3.40.50.300">
    <property type="entry name" value="P-loop containing nucleotide triphosphate hydrolases"/>
    <property type="match status" value="1"/>
</dbReference>
<dbReference type="Pfam" id="PF00271">
    <property type="entry name" value="Helicase_C"/>
    <property type="match status" value="1"/>
</dbReference>
<dbReference type="SUPFAM" id="SSF52540">
    <property type="entry name" value="P-loop containing nucleoside triphosphate hydrolases"/>
    <property type="match status" value="2"/>
</dbReference>
<keyword evidence="1" id="KW-0547">Nucleotide-binding</keyword>
<organism evidence="6 7">
    <name type="scientific">Colletotrichum paranaense</name>
    <dbReference type="NCBI Taxonomy" id="1914294"/>
    <lineage>
        <taxon>Eukaryota</taxon>
        <taxon>Fungi</taxon>
        <taxon>Dikarya</taxon>
        <taxon>Ascomycota</taxon>
        <taxon>Pezizomycotina</taxon>
        <taxon>Sordariomycetes</taxon>
        <taxon>Hypocreomycetidae</taxon>
        <taxon>Glomerellales</taxon>
        <taxon>Glomerellaceae</taxon>
        <taxon>Colletotrichum</taxon>
        <taxon>Colletotrichum acutatum species complex</taxon>
    </lineage>
</organism>
<evidence type="ECO:0000313" key="7">
    <source>
        <dbReference type="Proteomes" id="UP001241169"/>
    </source>
</evidence>
<keyword evidence="2" id="KW-0378">Hydrolase</keyword>
<sequence>MASDPHHGIKRRRADGNSVAFGSVSVTYQCFASGDESQRTRKKPLVFFNDFSVEAYPQVISERLACEFEGSQMPKFEDQIICFGMLTSLNAQWMTDIERTRVTKVHLILDNEWQLVSSTHPDFRAALDPRGREWLELFHREGISIDILGLPPGQEVVDDDSIQLWITLYGPREIAQVVGSTLQEAELYLQDPAFSLTDVEYFNPQRFTNAEGSRTADFRTVLSNEDEVSAGMDETLVAIDVLKSVTSTTVRHETSGSYYLQTELQSHQKQGLTFMLERECGWRLHEPNGDVWSQHVDEFGRTTYINNVNSSFRCTPPAPFKGGILADFMGLGKTLSMISLIAHDKLWESGSQSSIQEPNPLGSGGTLIVVPLSLLDNWEKELSKHLRGDHFNWRRHHAKTQMQDVCHLSTSDIVLTTYTTLAKEWKIHVQTNTSPIFSHEWHRIILDEGHEIKDLRTAKAQAICELRGDCKWVVTGTPIQNRLSELHSLFHFLGLHPYDDKKAFDRDITNPWLRGEETGPEALKKILSYVMLRRSQDTITLPERRDHRRHLHLSPQEQRMYDAVKIKTIEFIDNALASPGGKDSYSNALEKINALRLVCELGCFQRLNLQRKPASYAGLLPGTPDRQSIPLTPGREIEEDGDVHNGTVAVAIDNFCPPLPMLGSDLTQEPSGMLCGSTPTDEWPTKIKALLTGPSIVFSYRTSILDVAELALNDTGICCAKIDGKKSSSKRSRIIDEFSKADGPSILLLSLGCGAVGLTLTAASRAYLLEPQWNPSIEEQALARIHRIGQTQEITTIRFVISNSIEQYVLDIQNGKRDLMSLLSSKPATSQQLTAKLQQLRQLLR</sequence>
<evidence type="ECO:0000256" key="1">
    <source>
        <dbReference type="ARBA" id="ARBA00022741"/>
    </source>
</evidence>
<proteinExistence type="predicted"/>
<keyword evidence="7" id="KW-1185">Reference proteome</keyword>
<comment type="caution">
    <text evidence="6">The sequence shown here is derived from an EMBL/GenBank/DDBJ whole genome shotgun (WGS) entry which is preliminary data.</text>
</comment>
<dbReference type="PROSITE" id="PS51192">
    <property type="entry name" value="HELICASE_ATP_BIND_1"/>
    <property type="match status" value="1"/>
</dbReference>
<dbReference type="InterPro" id="IPR038718">
    <property type="entry name" value="SNF2-like_sf"/>
</dbReference>
<dbReference type="EMBL" id="MOPA01000004">
    <property type="protein sequence ID" value="KAK1542601.1"/>
    <property type="molecule type" value="Genomic_DNA"/>
</dbReference>
<dbReference type="InterPro" id="IPR049730">
    <property type="entry name" value="SNF2/RAD54-like_C"/>
</dbReference>
<gene>
    <name evidence="6" type="ORF">CPAR01_05988</name>
</gene>
<dbReference type="InterPro" id="IPR027417">
    <property type="entry name" value="P-loop_NTPase"/>
</dbReference>
<dbReference type="InterPro" id="IPR050628">
    <property type="entry name" value="SNF2_RAD54_helicase_TF"/>
</dbReference>
<feature type="domain" description="Helicase ATP-binding" evidence="4">
    <location>
        <begin position="314"/>
        <end position="496"/>
    </location>
</feature>
<dbReference type="InterPro" id="IPR014001">
    <property type="entry name" value="Helicase_ATP-bd"/>
</dbReference>
<dbReference type="Proteomes" id="UP001241169">
    <property type="component" value="Unassembled WGS sequence"/>
</dbReference>
<dbReference type="Gene3D" id="3.40.50.10810">
    <property type="entry name" value="Tandem AAA-ATPase domain"/>
    <property type="match status" value="1"/>
</dbReference>
<dbReference type="RefSeq" id="XP_060351728.1">
    <property type="nucleotide sequence ID" value="XM_060490262.1"/>
</dbReference>
<protein>
    <submittedName>
        <fullName evidence="6">DNA repair protein rad5</fullName>
    </submittedName>
</protein>
<dbReference type="CDD" id="cd18008">
    <property type="entry name" value="DEXDc_SHPRH-like"/>
    <property type="match status" value="1"/>
</dbReference>
<dbReference type="SMART" id="SM00487">
    <property type="entry name" value="DEXDc"/>
    <property type="match status" value="1"/>
</dbReference>
<dbReference type="PANTHER" id="PTHR45626">
    <property type="entry name" value="TRANSCRIPTION TERMINATION FACTOR 2-RELATED"/>
    <property type="match status" value="1"/>
</dbReference>
<dbReference type="PANTHER" id="PTHR45626:SF22">
    <property type="entry name" value="DNA REPAIR PROTEIN RAD5"/>
    <property type="match status" value="1"/>
</dbReference>
<dbReference type="InterPro" id="IPR000330">
    <property type="entry name" value="SNF2_N"/>
</dbReference>
<evidence type="ECO:0000256" key="2">
    <source>
        <dbReference type="ARBA" id="ARBA00022801"/>
    </source>
</evidence>
<name>A0ABQ9SUB6_9PEZI</name>
<feature type="domain" description="Helicase C-terminal" evidence="5">
    <location>
        <begin position="686"/>
        <end position="845"/>
    </location>
</feature>
<evidence type="ECO:0000259" key="4">
    <source>
        <dbReference type="PROSITE" id="PS51192"/>
    </source>
</evidence>
<dbReference type="Pfam" id="PF00176">
    <property type="entry name" value="SNF2-rel_dom"/>
    <property type="match status" value="1"/>
</dbReference>
<evidence type="ECO:0000256" key="3">
    <source>
        <dbReference type="ARBA" id="ARBA00022840"/>
    </source>
</evidence>
<dbReference type="InterPro" id="IPR001650">
    <property type="entry name" value="Helicase_C-like"/>
</dbReference>
<dbReference type="CDD" id="cd18793">
    <property type="entry name" value="SF2_C_SNF"/>
    <property type="match status" value="1"/>
</dbReference>
<dbReference type="PROSITE" id="PS51194">
    <property type="entry name" value="HELICASE_CTER"/>
    <property type="match status" value="1"/>
</dbReference>
<accession>A0ABQ9SUB6</accession>
<evidence type="ECO:0000259" key="5">
    <source>
        <dbReference type="PROSITE" id="PS51194"/>
    </source>
</evidence>
<dbReference type="SMART" id="SM00490">
    <property type="entry name" value="HELICc"/>
    <property type="match status" value="1"/>
</dbReference>